<reference evidence="2 3" key="1">
    <citation type="journal article" date="2022" name="Microorganisms">
        <title>Genome Sequence and Characterization of a Xanthorhodopsin-Containing, Aerobic Anoxygenic Phototrophic Rhodobacter Species, Isolated from Mesophilic Conditions at Yellowstone National Park.</title>
        <authorList>
            <person name="Kyndt J.A."/>
            <person name="Robertson S."/>
            <person name="Shoffstall I.B."/>
            <person name="Ramaley R.F."/>
            <person name="Meyer T.E."/>
        </authorList>
    </citation>
    <scope>NUCLEOTIDE SEQUENCE [LARGE SCALE GENOMIC DNA]</scope>
    <source>
        <strain evidence="2 3">M37P</strain>
    </source>
</reference>
<feature type="domain" description="VOC" evidence="1">
    <location>
        <begin position="6"/>
        <end position="117"/>
    </location>
</feature>
<dbReference type="Pfam" id="PF00903">
    <property type="entry name" value="Glyoxalase"/>
    <property type="match status" value="1"/>
</dbReference>
<proteinExistence type="predicted"/>
<dbReference type="SUPFAM" id="SSF54593">
    <property type="entry name" value="Glyoxalase/Bleomycin resistance protein/Dihydroxybiphenyl dioxygenase"/>
    <property type="match status" value="1"/>
</dbReference>
<keyword evidence="3" id="KW-1185">Reference proteome</keyword>
<evidence type="ECO:0000313" key="2">
    <source>
        <dbReference type="EMBL" id="NHB76587.1"/>
    </source>
</evidence>
<dbReference type="RefSeq" id="WP_166402622.1">
    <property type="nucleotide sequence ID" value="NZ_JAANHS010000004.1"/>
</dbReference>
<dbReference type="PROSITE" id="PS51819">
    <property type="entry name" value="VOC"/>
    <property type="match status" value="1"/>
</dbReference>
<organism evidence="2 3">
    <name type="scientific">Rhodobacter calidifons</name>
    <dbReference type="NCBI Taxonomy" id="2715277"/>
    <lineage>
        <taxon>Bacteria</taxon>
        <taxon>Pseudomonadati</taxon>
        <taxon>Pseudomonadota</taxon>
        <taxon>Alphaproteobacteria</taxon>
        <taxon>Rhodobacterales</taxon>
        <taxon>Rhodobacter group</taxon>
        <taxon>Rhodobacter</taxon>
    </lineage>
</organism>
<dbReference type="EMBL" id="JAANHS010000004">
    <property type="protein sequence ID" value="NHB76587.1"/>
    <property type="molecule type" value="Genomic_DNA"/>
</dbReference>
<dbReference type="InterPro" id="IPR037523">
    <property type="entry name" value="VOC_core"/>
</dbReference>
<dbReference type="CDD" id="cd06587">
    <property type="entry name" value="VOC"/>
    <property type="match status" value="1"/>
</dbReference>
<dbReference type="Proteomes" id="UP001515660">
    <property type="component" value="Unassembled WGS sequence"/>
</dbReference>
<accession>A0ABX0G6U5</accession>
<comment type="caution">
    <text evidence="2">The sequence shown here is derived from an EMBL/GenBank/DDBJ whole genome shotgun (WGS) entry which is preliminary data.</text>
</comment>
<gene>
    <name evidence="2" type="ORF">G8O29_07505</name>
</gene>
<dbReference type="Gene3D" id="3.10.180.10">
    <property type="entry name" value="2,3-Dihydroxybiphenyl 1,2-Dioxygenase, domain 1"/>
    <property type="match status" value="1"/>
</dbReference>
<evidence type="ECO:0000313" key="3">
    <source>
        <dbReference type="Proteomes" id="UP001515660"/>
    </source>
</evidence>
<name>A0ABX0G6U5_9RHOB</name>
<dbReference type="InterPro" id="IPR029068">
    <property type="entry name" value="Glyas_Bleomycin-R_OHBP_Dase"/>
</dbReference>
<evidence type="ECO:0000259" key="1">
    <source>
        <dbReference type="PROSITE" id="PS51819"/>
    </source>
</evidence>
<protein>
    <submittedName>
        <fullName evidence="2">VOC family protein</fullName>
    </submittedName>
</protein>
<sequence>MAKVTGIGGIFFRAQDPAALNDWYRTHLGITQPEVSVWMQQAGPTVLSPFEADTDYFAAERQWMLNLRVDDLTGMIAALRAAGIEVETRADWDGDGSYGTFARIHDPEGTPIELWQPPG</sequence>
<dbReference type="InterPro" id="IPR004360">
    <property type="entry name" value="Glyas_Fos-R_dOase_dom"/>
</dbReference>